<proteinExistence type="predicted"/>
<feature type="compositionally biased region" description="Polar residues" evidence="1">
    <location>
        <begin position="158"/>
        <end position="169"/>
    </location>
</feature>
<dbReference type="OrthoDB" id="2804250at2759"/>
<protein>
    <submittedName>
        <fullName evidence="2">Uncharacterized protein</fullName>
    </submittedName>
</protein>
<feature type="region of interest" description="Disordered" evidence="1">
    <location>
        <begin position="1"/>
        <end position="169"/>
    </location>
</feature>
<evidence type="ECO:0000313" key="2">
    <source>
        <dbReference type="EMBL" id="PPQ66794.1"/>
    </source>
</evidence>
<dbReference type="Proteomes" id="UP000284842">
    <property type="component" value="Unassembled WGS sequence"/>
</dbReference>
<comment type="caution">
    <text evidence="2">The sequence shown here is derived from an EMBL/GenBank/DDBJ whole genome shotgun (WGS) entry which is preliminary data.</text>
</comment>
<evidence type="ECO:0000313" key="3">
    <source>
        <dbReference type="Proteomes" id="UP000284842"/>
    </source>
</evidence>
<sequence length="169" mass="17316">MSGKAPPKGPRALLGQTQGAASSSSSSYSHPPAHSQQQQRSSSTQPPANPASRIGATPPTGPRSLQGNANSRPPPPGPKSLINGHSSHNNTAVNGLGPHALQTNRHPISIKGKKRDVGPSPVGNPGWNSPSYQPNGWPESNVNGNTNGANNNNVHNRAPSSAHSSPTIP</sequence>
<accession>A0A409VKK5</accession>
<dbReference type="InParanoid" id="A0A409VKK5"/>
<reference evidence="2 3" key="1">
    <citation type="journal article" date="2018" name="Evol. Lett.">
        <title>Horizontal gene cluster transfer increased hallucinogenic mushroom diversity.</title>
        <authorList>
            <person name="Reynolds H.T."/>
            <person name="Vijayakumar V."/>
            <person name="Gluck-Thaler E."/>
            <person name="Korotkin H.B."/>
            <person name="Matheny P.B."/>
            <person name="Slot J.C."/>
        </authorList>
    </citation>
    <scope>NUCLEOTIDE SEQUENCE [LARGE SCALE GENOMIC DNA]</scope>
    <source>
        <strain evidence="2 3">2629</strain>
    </source>
</reference>
<dbReference type="AlphaFoldDB" id="A0A409VKK5"/>
<name>A0A409VKK5_9AGAR</name>
<gene>
    <name evidence="2" type="ORF">CVT24_008703</name>
</gene>
<feature type="compositionally biased region" description="Low complexity" evidence="1">
    <location>
        <begin position="141"/>
        <end position="156"/>
    </location>
</feature>
<feature type="non-terminal residue" evidence="2">
    <location>
        <position position="169"/>
    </location>
</feature>
<feature type="compositionally biased region" description="Polar residues" evidence="1">
    <location>
        <begin position="126"/>
        <end position="140"/>
    </location>
</feature>
<dbReference type="EMBL" id="NHTK01006034">
    <property type="protein sequence ID" value="PPQ66794.1"/>
    <property type="molecule type" value="Genomic_DNA"/>
</dbReference>
<keyword evidence="3" id="KW-1185">Reference proteome</keyword>
<evidence type="ECO:0000256" key="1">
    <source>
        <dbReference type="SAM" id="MobiDB-lite"/>
    </source>
</evidence>
<organism evidence="2 3">
    <name type="scientific">Panaeolus cyanescens</name>
    <dbReference type="NCBI Taxonomy" id="181874"/>
    <lineage>
        <taxon>Eukaryota</taxon>
        <taxon>Fungi</taxon>
        <taxon>Dikarya</taxon>
        <taxon>Basidiomycota</taxon>
        <taxon>Agaricomycotina</taxon>
        <taxon>Agaricomycetes</taxon>
        <taxon>Agaricomycetidae</taxon>
        <taxon>Agaricales</taxon>
        <taxon>Agaricineae</taxon>
        <taxon>Galeropsidaceae</taxon>
        <taxon>Panaeolus</taxon>
    </lineage>
</organism>
<feature type="compositionally biased region" description="Low complexity" evidence="1">
    <location>
        <begin position="15"/>
        <end position="46"/>
    </location>
</feature>
<feature type="compositionally biased region" description="Polar residues" evidence="1">
    <location>
        <begin position="83"/>
        <end position="93"/>
    </location>
</feature>